<feature type="domain" description="GGDEF" evidence="8">
    <location>
        <begin position="352"/>
        <end position="483"/>
    </location>
</feature>
<dbReference type="GO" id="GO:0071111">
    <property type="term" value="F:cyclic-guanylate-specific phosphodiesterase activity"/>
    <property type="evidence" value="ECO:0007669"/>
    <property type="project" value="InterPro"/>
</dbReference>
<evidence type="ECO:0000256" key="4">
    <source>
        <dbReference type="ARBA" id="ARBA00022989"/>
    </source>
</evidence>
<name>A0A1I1L3C4_9CLOT</name>
<dbReference type="InterPro" id="IPR043128">
    <property type="entry name" value="Rev_trsase/Diguanyl_cyclase"/>
</dbReference>
<dbReference type="EMBL" id="FOMG01000007">
    <property type="protein sequence ID" value="SFC67587.1"/>
    <property type="molecule type" value="Genomic_DNA"/>
</dbReference>
<keyword evidence="4 6" id="KW-1133">Transmembrane helix</keyword>
<dbReference type="NCBIfam" id="TIGR00254">
    <property type="entry name" value="GGDEF"/>
    <property type="match status" value="1"/>
</dbReference>
<feature type="transmembrane region" description="Helical" evidence="6">
    <location>
        <begin position="9"/>
        <end position="29"/>
    </location>
</feature>
<dbReference type="SUPFAM" id="SSF55073">
    <property type="entry name" value="Nucleotide cyclase"/>
    <property type="match status" value="1"/>
</dbReference>
<dbReference type="AlphaFoldDB" id="A0A1I1L3C4"/>
<dbReference type="Proteomes" id="UP000199263">
    <property type="component" value="Unassembled WGS sequence"/>
</dbReference>
<dbReference type="InterPro" id="IPR029787">
    <property type="entry name" value="Nucleotide_cyclase"/>
</dbReference>
<feature type="transmembrane region" description="Helical" evidence="6">
    <location>
        <begin position="290"/>
        <end position="309"/>
    </location>
</feature>
<dbReference type="OrthoDB" id="9762141at2"/>
<evidence type="ECO:0000256" key="1">
    <source>
        <dbReference type="ARBA" id="ARBA00004651"/>
    </source>
</evidence>
<comment type="subcellular location">
    <subcellularLocation>
        <location evidence="1">Cell membrane</location>
        <topology evidence="1">Multi-pass membrane protein</topology>
    </subcellularLocation>
</comment>
<evidence type="ECO:0000256" key="2">
    <source>
        <dbReference type="ARBA" id="ARBA00022475"/>
    </source>
</evidence>
<dbReference type="PROSITE" id="PS50883">
    <property type="entry name" value="EAL"/>
    <property type="match status" value="1"/>
</dbReference>
<dbReference type="RefSeq" id="WP_090089863.1">
    <property type="nucleotide sequence ID" value="NZ_FOMG01000007.1"/>
</dbReference>
<proteinExistence type="predicted"/>
<evidence type="ECO:0000259" key="8">
    <source>
        <dbReference type="PROSITE" id="PS50887"/>
    </source>
</evidence>
<dbReference type="InterPro" id="IPR035919">
    <property type="entry name" value="EAL_sf"/>
</dbReference>
<dbReference type="STRING" id="119641.SAMN05421842_10756"/>
<dbReference type="SUPFAM" id="SSF141868">
    <property type="entry name" value="EAL domain-like"/>
    <property type="match status" value="1"/>
</dbReference>
<dbReference type="Gene3D" id="3.30.450.20">
    <property type="entry name" value="PAS domain"/>
    <property type="match status" value="1"/>
</dbReference>
<sequence>MANRKKKVLLRIIITSVIIFILISSGFVICIKSVKILLNEGNEATITEISDKNAIVVEDKIKGTFDYMKCISNIFSQQSTFDIDSMLSFLKTETERTSFLRMGIINSEGILKSTDNISLNVSNTDYFNRAMNGDTIISREVIDTTTKEKVFIYTTPLLYDGAIKGVIYGTVLCDNMEEILLSNAGFEGKVKSCIIDKDGNIVVGAKNSKEVVERENIFTNEKSNEESDKTELENFKQDLISGNEGTRVLEINGKKSLFSYSKVENLQDHYVLSQIEQSIISDKDNHIRSMMILLGSFISIIFVMLLIYINEYRNKKEKLIKDIAFVDDITGGKTLMKFKMDIKELLSNNKNGSYALVEFDINRFKIINDIWGYKTGNLLLKHISEVLEEKLCFNEMFCRVRDDLFIMLLNYSNYKDMLERLKVLDNDIRFFEKREPIPNFTLSYGAYVIDESEADIQKMIDNTALARETSKNNCNSIIAFYDTKLQNKLIKQKQIEDVMHSALISGEFEVYLQPKYDIKLGVSIGAEALVRWRHPTRGLISPINFIPLFEKNGFIVNLDMFIFEQVCIKLNEWKGKESRLVPISVNISRVNLKNVEYFIKNITRIFDKYDISPSLIEIEITESAVFDDYENIFEALSKLKEIGFSISLDDFGTGFSSLNILKDLPIDIIKLDREFLNSKDSSKKGEIVIENIVRMANELDLTVICEGVETHEQAEFLNKVGCNRAQGYLYARPMPVRDFEETELWPKS</sequence>
<reference evidence="9 10" key="1">
    <citation type="submission" date="2016-10" db="EMBL/GenBank/DDBJ databases">
        <authorList>
            <person name="de Groot N.N."/>
        </authorList>
    </citation>
    <scope>NUCLEOTIDE SEQUENCE [LARGE SCALE GENOMIC DNA]</scope>
    <source>
        <strain evidence="9 10">DSM 12992</strain>
    </source>
</reference>
<evidence type="ECO:0000256" key="6">
    <source>
        <dbReference type="SAM" id="Phobius"/>
    </source>
</evidence>
<dbReference type="PANTHER" id="PTHR33121:SF70">
    <property type="entry name" value="SIGNALING PROTEIN YKOW"/>
    <property type="match status" value="1"/>
</dbReference>
<dbReference type="SMART" id="SM00267">
    <property type="entry name" value="GGDEF"/>
    <property type="match status" value="1"/>
</dbReference>
<feature type="domain" description="EAL" evidence="7">
    <location>
        <begin position="492"/>
        <end position="747"/>
    </location>
</feature>
<dbReference type="Pfam" id="PF00563">
    <property type="entry name" value="EAL"/>
    <property type="match status" value="1"/>
</dbReference>
<protein>
    <submittedName>
        <fullName evidence="9">Diguanylate cyclase (GGDEF) domain-containing protein</fullName>
    </submittedName>
</protein>
<dbReference type="InterPro" id="IPR000160">
    <property type="entry name" value="GGDEF_dom"/>
</dbReference>
<keyword evidence="2" id="KW-1003">Cell membrane</keyword>
<evidence type="ECO:0000256" key="3">
    <source>
        <dbReference type="ARBA" id="ARBA00022692"/>
    </source>
</evidence>
<dbReference type="InterPro" id="IPR050706">
    <property type="entry name" value="Cyclic-di-GMP_PDE-like"/>
</dbReference>
<dbReference type="GO" id="GO:0005886">
    <property type="term" value="C:plasma membrane"/>
    <property type="evidence" value="ECO:0007669"/>
    <property type="project" value="UniProtKB-SubCell"/>
</dbReference>
<gene>
    <name evidence="9" type="ORF">SAMN05421842_10756</name>
</gene>
<dbReference type="SMART" id="SM00052">
    <property type="entry name" value="EAL"/>
    <property type="match status" value="1"/>
</dbReference>
<dbReference type="PROSITE" id="PS50887">
    <property type="entry name" value="GGDEF"/>
    <property type="match status" value="1"/>
</dbReference>
<dbReference type="InterPro" id="IPR001633">
    <property type="entry name" value="EAL_dom"/>
</dbReference>
<dbReference type="CDD" id="cd01948">
    <property type="entry name" value="EAL"/>
    <property type="match status" value="1"/>
</dbReference>
<evidence type="ECO:0000256" key="5">
    <source>
        <dbReference type="ARBA" id="ARBA00023136"/>
    </source>
</evidence>
<evidence type="ECO:0000259" key="7">
    <source>
        <dbReference type="PROSITE" id="PS50883"/>
    </source>
</evidence>
<evidence type="ECO:0000313" key="9">
    <source>
        <dbReference type="EMBL" id="SFC67587.1"/>
    </source>
</evidence>
<accession>A0A1I1L3C4</accession>
<dbReference type="PANTHER" id="PTHR33121">
    <property type="entry name" value="CYCLIC DI-GMP PHOSPHODIESTERASE PDEF"/>
    <property type="match status" value="1"/>
</dbReference>
<organism evidence="9 10">
    <name type="scientific">Clostridium uliginosum</name>
    <dbReference type="NCBI Taxonomy" id="119641"/>
    <lineage>
        <taxon>Bacteria</taxon>
        <taxon>Bacillati</taxon>
        <taxon>Bacillota</taxon>
        <taxon>Clostridia</taxon>
        <taxon>Eubacteriales</taxon>
        <taxon>Clostridiaceae</taxon>
        <taxon>Clostridium</taxon>
    </lineage>
</organism>
<keyword evidence="5 6" id="KW-0472">Membrane</keyword>
<dbReference type="Pfam" id="PF00990">
    <property type="entry name" value="GGDEF"/>
    <property type="match status" value="1"/>
</dbReference>
<keyword evidence="3 6" id="KW-0812">Transmembrane</keyword>
<dbReference type="InterPro" id="IPR033479">
    <property type="entry name" value="dCache_1"/>
</dbReference>
<dbReference type="Gene3D" id="3.30.70.270">
    <property type="match status" value="1"/>
</dbReference>
<dbReference type="Pfam" id="PF02743">
    <property type="entry name" value="dCache_1"/>
    <property type="match status" value="1"/>
</dbReference>
<evidence type="ECO:0000313" key="10">
    <source>
        <dbReference type="Proteomes" id="UP000199263"/>
    </source>
</evidence>
<dbReference type="Gene3D" id="3.20.20.450">
    <property type="entry name" value="EAL domain"/>
    <property type="match status" value="1"/>
</dbReference>
<keyword evidence="10" id="KW-1185">Reference proteome</keyword>